<dbReference type="PROSITE" id="PS50991">
    <property type="entry name" value="PYR_CT"/>
    <property type="match status" value="1"/>
</dbReference>
<comment type="caution">
    <text evidence="12">The sequence shown here is derived from an EMBL/GenBank/DDBJ whole genome shotgun (WGS) entry which is preliminary data.</text>
</comment>
<comment type="catalytic activity">
    <reaction evidence="1 10">
        <text>3-methyl-2-oxobutanoate + acetyl-CoA + H2O = (2S)-2-isopropylmalate + CoA + H(+)</text>
        <dbReference type="Rhea" id="RHEA:21524"/>
        <dbReference type="ChEBI" id="CHEBI:1178"/>
        <dbReference type="ChEBI" id="CHEBI:11851"/>
        <dbReference type="ChEBI" id="CHEBI:15377"/>
        <dbReference type="ChEBI" id="CHEBI:15378"/>
        <dbReference type="ChEBI" id="CHEBI:57287"/>
        <dbReference type="ChEBI" id="CHEBI:57288"/>
        <dbReference type="EC" id="2.3.3.13"/>
    </reaction>
</comment>
<evidence type="ECO:0000256" key="6">
    <source>
        <dbReference type="ARBA" id="ARBA00022605"/>
    </source>
</evidence>
<keyword evidence="5 10" id="KW-0432">Leucine biosynthesis</keyword>
<feature type="binding site" evidence="10">
    <location>
        <position position="261"/>
    </location>
    <ligand>
        <name>Mg(2+)</name>
        <dbReference type="ChEBI" id="CHEBI:18420"/>
    </ligand>
</feature>
<keyword evidence="9 10" id="KW-0100">Branched-chain amino acid biosynthesis</keyword>
<comment type="pathway">
    <text evidence="2 10">Amino-acid biosynthesis; L-leucine biosynthesis; L-leucine from 3-methyl-2-oxobutanoate: step 1/4.</text>
</comment>
<dbReference type="PROSITE" id="PS00816">
    <property type="entry name" value="AIPM_HOMOCIT_SYNTH_2"/>
    <property type="match status" value="1"/>
</dbReference>
<evidence type="ECO:0000256" key="9">
    <source>
        <dbReference type="ARBA" id="ARBA00023304"/>
    </source>
</evidence>
<dbReference type="Pfam" id="PF22615">
    <property type="entry name" value="IPMS_D2"/>
    <property type="match status" value="1"/>
</dbReference>
<keyword evidence="8 10" id="KW-0479">Metal-binding</keyword>
<evidence type="ECO:0000313" key="13">
    <source>
        <dbReference type="Proteomes" id="UP001180754"/>
    </source>
</evidence>
<dbReference type="InterPro" id="IPR036230">
    <property type="entry name" value="LeuA_allosteric_dom_sf"/>
</dbReference>
<dbReference type="InterPro" id="IPR013785">
    <property type="entry name" value="Aldolase_TIM"/>
</dbReference>
<evidence type="ECO:0000256" key="10">
    <source>
        <dbReference type="HAMAP-Rule" id="MF_00572"/>
    </source>
</evidence>
<dbReference type="EC" id="2.3.3.13" evidence="4 10"/>
<dbReference type="NCBIfam" id="TIGR00970">
    <property type="entry name" value="leuA_yeast"/>
    <property type="match status" value="1"/>
</dbReference>
<dbReference type="PANTHER" id="PTHR46911">
    <property type="match status" value="1"/>
</dbReference>
<keyword evidence="12" id="KW-0012">Acyltransferase</keyword>
<comment type="subunit">
    <text evidence="10">Homodimer.</text>
</comment>
<dbReference type="Proteomes" id="UP001180754">
    <property type="component" value="Unassembled WGS sequence"/>
</dbReference>
<dbReference type="Gene3D" id="3.30.160.270">
    <property type="match status" value="1"/>
</dbReference>
<dbReference type="InterPro" id="IPR013709">
    <property type="entry name" value="2-isopropylmalate_synth_dimer"/>
</dbReference>
<dbReference type="InterPro" id="IPR039371">
    <property type="entry name" value="LeuA_N_DRE-TIM"/>
</dbReference>
<dbReference type="InterPro" id="IPR002034">
    <property type="entry name" value="AIPM/Hcit_synth_CS"/>
</dbReference>
<evidence type="ECO:0000256" key="3">
    <source>
        <dbReference type="ARBA" id="ARBA00009767"/>
    </source>
</evidence>
<dbReference type="SUPFAM" id="SSF110921">
    <property type="entry name" value="2-isopropylmalate synthase LeuA, allosteric (dimerisation) domain"/>
    <property type="match status" value="1"/>
</dbReference>
<keyword evidence="10" id="KW-0460">Magnesium</keyword>
<evidence type="ECO:0000256" key="1">
    <source>
        <dbReference type="ARBA" id="ARBA00000064"/>
    </source>
</evidence>
<feature type="region of interest" description="Regulatory domain" evidence="10">
    <location>
        <begin position="464"/>
        <end position="579"/>
    </location>
</feature>
<dbReference type="NCBIfam" id="NF002991">
    <property type="entry name" value="PRK03739.1"/>
    <property type="match status" value="1"/>
</dbReference>
<gene>
    <name evidence="10 12" type="primary">leuA</name>
    <name evidence="12" type="ORF">RND15_16865</name>
</gene>
<dbReference type="InterPro" id="IPR000891">
    <property type="entry name" value="PYR_CT"/>
</dbReference>
<evidence type="ECO:0000259" key="11">
    <source>
        <dbReference type="PROSITE" id="PS50991"/>
    </source>
</evidence>
<comment type="function">
    <text evidence="10">Catalyzes the condensation of the acetyl group of acetyl-CoA with 3-methyl-2-oxobutanoate (2-ketoisovalerate) to form 3-carboxy-3-hydroxy-4-methylpentanoate (2-isopropylmalate).</text>
</comment>
<dbReference type="Pfam" id="PF08502">
    <property type="entry name" value="LeuA_dimer"/>
    <property type="match status" value="1"/>
</dbReference>
<keyword evidence="13" id="KW-1185">Reference proteome</keyword>
<feature type="binding site" evidence="10">
    <location>
        <position position="58"/>
    </location>
    <ligand>
        <name>Mg(2+)</name>
        <dbReference type="ChEBI" id="CHEBI:18420"/>
    </ligand>
</feature>
<dbReference type="SUPFAM" id="SSF89000">
    <property type="entry name" value="post-HMGL domain-like"/>
    <property type="match status" value="1"/>
</dbReference>
<dbReference type="InterPro" id="IPR005668">
    <property type="entry name" value="IPM_Synthase"/>
</dbReference>
<sequence length="579" mass="63345">MAVHDEHVPSWNPQRPSAMPYHRYRSVYERVAVPLTDRAWPARRIERAPLWVPVDLRDGNQALAEPMDTPRKRRMFDLLVAMGFKEIEIGYPSASRTDFDFVRHLAESDAVPADVTVVVFTPARRDLIERTFAAIEGLPRSVVHLYTATAPVWRDVVLGRGRAEVHEMIRDAAGHLARLAAARPEDIRFQFSPEVFNLTEPDFVLEVCNGLTALWDACPERPVIHNLPATVECATPNVYADQIEYMHRHLERRSDVVLSVHPHNDRGTGVACAELAVLAGAQRVEGCLFGNGERTGNVDLVTLALNLYAQGVDPMIAFSDIDAVRDTVEHCNRLPVHPRHPYGGELVYTAFSGTHQDAISKGLARHARQAVESGVPEGQAPWAVPYLPIDPADVGRTYEAVIRVNSQSGKGGIAHLLRAHYGLDLPKRLRADFSHVVQATTDDSGREATAKELWELFRGAYLAPGHDGPVTLASWSTEETAPGEHRFVCDLRRAGDGERRYEGTGNGPLSAFADALAGAGLAVDILDYAEHATAAGPGSPAMAYVECRVGDTVRWGAGQDTSVLTASVHAVLAAVNRAL</sequence>
<evidence type="ECO:0000256" key="2">
    <source>
        <dbReference type="ARBA" id="ARBA00004689"/>
    </source>
</evidence>
<dbReference type="PROSITE" id="PS00815">
    <property type="entry name" value="AIPM_HOMOCIT_SYNTH_1"/>
    <property type="match status" value="1"/>
</dbReference>
<dbReference type="Gene3D" id="3.20.20.70">
    <property type="entry name" value="Aldolase class I"/>
    <property type="match status" value="1"/>
</dbReference>
<dbReference type="HAMAP" id="MF_00572">
    <property type="entry name" value="LeuA_type2"/>
    <property type="match status" value="1"/>
</dbReference>
<evidence type="ECO:0000256" key="5">
    <source>
        <dbReference type="ARBA" id="ARBA00022430"/>
    </source>
</evidence>
<evidence type="ECO:0000313" key="12">
    <source>
        <dbReference type="EMBL" id="MDT0544362.1"/>
    </source>
</evidence>
<comment type="cofactor">
    <cofactor evidence="10">
        <name>Mg(2+)</name>
        <dbReference type="ChEBI" id="CHEBI:18420"/>
    </cofactor>
</comment>
<dbReference type="PANTHER" id="PTHR46911:SF1">
    <property type="entry name" value="2-ISOPROPYLMALATE SYNTHASE"/>
    <property type="match status" value="1"/>
</dbReference>
<accession>A0ABU2XEU8</accession>
<dbReference type="RefSeq" id="WP_311724804.1">
    <property type="nucleotide sequence ID" value="NZ_JAVRFD010000007.1"/>
</dbReference>
<proteinExistence type="inferred from homology"/>
<feature type="domain" description="Pyruvate carboxyltransferase" evidence="11">
    <location>
        <begin position="49"/>
        <end position="322"/>
    </location>
</feature>
<feature type="binding site" evidence="10">
    <location>
        <position position="297"/>
    </location>
    <ligand>
        <name>Mg(2+)</name>
        <dbReference type="ChEBI" id="CHEBI:18420"/>
    </ligand>
</feature>
<evidence type="ECO:0000256" key="4">
    <source>
        <dbReference type="ARBA" id="ARBA00012973"/>
    </source>
</evidence>
<dbReference type="InterPro" id="IPR054692">
    <property type="entry name" value="LeuA-like_post-cat"/>
</dbReference>
<dbReference type="EMBL" id="JAVRFD010000007">
    <property type="protein sequence ID" value="MDT0544362.1"/>
    <property type="molecule type" value="Genomic_DNA"/>
</dbReference>
<evidence type="ECO:0000256" key="8">
    <source>
        <dbReference type="ARBA" id="ARBA00022723"/>
    </source>
</evidence>
<keyword evidence="10" id="KW-0963">Cytoplasm</keyword>
<dbReference type="CDD" id="cd07942">
    <property type="entry name" value="DRE_TIM_LeuA"/>
    <property type="match status" value="1"/>
</dbReference>
<comment type="similarity">
    <text evidence="3 10">Belongs to the alpha-IPM synthase/homocitrate synthase family. LeuA type 2 subfamily.</text>
</comment>
<dbReference type="Pfam" id="PF00682">
    <property type="entry name" value="HMGL-like"/>
    <property type="match status" value="1"/>
</dbReference>
<comment type="subcellular location">
    <subcellularLocation>
        <location evidence="10">Cytoplasm</location>
    </subcellularLocation>
</comment>
<keyword evidence="6 10" id="KW-0028">Amino-acid biosynthesis</keyword>
<name>A0ABU2XEU8_9ACTN</name>
<evidence type="ECO:0000256" key="7">
    <source>
        <dbReference type="ARBA" id="ARBA00022679"/>
    </source>
</evidence>
<protein>
    <recommendedName>
        <fullName evidence="4 10">2-isopropylmalate synthase</fullName>
        <ecNumber evidence="4 10">2.3.3.13</ecNumber>
    </recommendedName>
    <alternativeName>
        <fullName evidence="10">Alpha-IPM synthase</fullName>
    </alternativeName>
    <alternativeName>
        <fullName evidence="10">Alpha-isopropylmalate synthase</fullName>
    </alternativeName>
</protein>
<organism evidence="12 13">
    <name type="scientific">Streptomyces lonegramiae</name>
    <dbReference type="NCBI Taxonomy" id="3075524"/>
    <lineage>
        <taxon>Bacteria</taxon>
        <taxon>Bacillati</taxon>
        <taxon>Actinomycetota</taxon>
        <taxon>Actinomycetes</taxon>
        <taxon>Kitasatosporales</taxon>
        <taxon>Streptomycetaceae</taxon>
        <taxon>Streptomyces</taxon>
    </lineage>
</organism>
<reference evidence="12" key="1">
    <citation type="submission" date="2024-05" db="EMBL/GenBank/DDBJ databases">
        <title>30 novel species of actinomycetes from the DSMZ collection.</title>
        <authorList>
            <person name="Nouioui I."/>
        </authorList>
    </citation>
    <scope>NUCLEOTIDE SEQUENCE</scope>
    <source>
        <strain evidence="12">DSM 41529</strain>
    </source>
</reference>
<dbReference type="SUPFAM" id="SSF51569">
    <property type="entry name" value="Aldolase"/>
    <property type="match status" value="1"/>
</dbReference>
<dbReference type="GO" id="GO:0003852">
    <property type="term" value="F:2-isopropylmalate synthase activity"/>
    <property type="evidence" value="ECO:0007669"/>
    <property type="project" value="UniProtKB-EC"/>
</dbReference>
<feature type="binding site" evidence="10">
    <location>
        <position position="263"/>
    </location>
    <ligand>
        <name>Mg(2+)</name>
        <dbReference type="ChEBI" id="CHEBI:18420"/>
    </ligand>
</feature>
<keyword evidence="7 10" id="KW-0808">Transferase</keyword>
<dbReference type="SMART" id="SM00917">
    <property type="entry name" value="LeuA_dimer"/>
    <property type="match status" value="1"/>
</dbReference>